<dbReference type="InterPro" id="IPR003337">
    <property type="entry name" value="Trehalose_PPase"/>
</dbReference>
<evidence type="ECO:0000256" key="3">
    <source>
        <dbReference type="RuleBase" id="RU361117"/>
    </source>
</evidence>
<comment type="similarity">
    <text evidence="3">Belongs to the trehalose phosphatase family.</text>
</comment>
<keyword evidence="3" id="KW-0479">Metal-binding</keyword>
<accession>A0ABR9RUF7</accession>
<evidence type="ECO:0000256" key="2">
    <source>
        <dbReference type="ARBA" id="ARBA00024179"/>
    </source>
</evidence>
<name>A0ABR9RUF7_9ACTN</name>
<dbReference type="InterPro" id="IPR044651">
    <property type="entry name" value="OTSB-like"/>
</dbReference>
<keyword evidence="5" id="KW-1185">Reference proteome</keyword>
<dbReference type="InterPro" id="IPR023214">
    <property type="entry name" value="HAD_sf"/>
</dbReference>
<dbReference type="EMBL" id="JADCSA010000008">
    <property type="protein sequence ID" value="MBE7325025.1"/>
    <property type="molecule type" value="Genomic_DNA"/>
</dbReference>
<keyword evidence="3" id="KW-0460">Magnesium</keyword>
<gene>
    <name evidence="4" type="primary">otsB</name>
    <name evidence="4" type="ORF">IEQ44_10175</name>
</gene>
<dbReference type="InterPro" id="IPR036412">
    <property type="entry name" value="HAD-like_sf"/>
</dbReference>
<keyword evidence="1 3" id="KW-0378">Hydrolase</keyword>
<comment type="cofactor">
    <cofactor evidence="3">
        <name>Mg(2+)</name>
        <dbReference type="ChEBI" id="CHEBI:18420"/>
    </cofactor>
</comment>
<evidence type="ECO:0000313" key="5">
    <source>
        <dbReference type="Proteomes" id="UP000756387"/>
    </source>
</evidence>
<dbReference type="RefSeq" id="WP_193638340.1">
    <property type="nucleotide sequence ID" value="NZ_JADCSA010000008.1"/>
</dbReference>
<dbReference type="Gene3D" id="3.40.50.1000">
    <property type="entry name" value="HAD superfamily/HAD-like"/>
    <property type="match status" value="1"/>
</dbReference>
<dbReference type="PANTHER" id="PTHR43768">
    <property type="entry name" value="TREHALOSE 6-PHOSPHATE PHOSPHATASE"/>
    <property type="match status" value="1"/>
</dbReference>
<sequence>MQFTHPETAALYADVVAAGPDLVVGLDFDGTLAPIVEDPTQAHVHPAVPDLLVELADRVRGVAVVTGRPVRQALALGDLDAVGTRITERGRSFAVLGQYGNERWTGSERRVVSPRPPAGLAGFLREVPALLRRVDARDAYVESKGLAIALHTRRLDDPEGAFSRLLPVVSDAATRHGLAIEPGRLVVEVRAPGMHKGLAVAGLAEQWQAKGFLFAGDDLGDVEAFTELTAMRSDGVATMAICSHGGDGPPELEELADHVVDGPDGVVEFLRRLVVDLDGAGGSR</sequence>
<comment type="caution">
    <text evidence="4">The sequence shown here is derived from an EMBL/GenBank/DDBJ whole genome shotgun (WGS) entry which is preliminary data.</text>
</comment>
<dbReference type="Proteomes" id="UP000756387">
    <property type="component" value="Unassembled WGS sequence"/>
</dbReference>
<protein>
    <recommendedName>
        <fullName evidence="3">Trehalose 6-phosphate phosphatase</fullName>
        <ecNumber evidence="3">3.1.3.12</ecNumber>
    </recommendedName>
</protein>
<dbReference type="GO" id="GO:0004805">
    <property type="term" value="F:trehalose-phosphatase activity"/>
    <property type="evidence" value="ECO:0007669"/>
    <property type="project" value="UniProtKB-EC"/>
</dbReference>
<comment type="pathway">
    <text evidence="3">Glycan biosynthesis; trehalose biosynthesis.</text>
</comment>
<evidence type="ECO:0000256" key="1">
    <source>
        <dbReference type="ARBA" id="ARBA00022801"/>
    </source>
</evidence>
<dbReference type="Gene3D" id="3.30.70.1020">
    <property type="entry name" value="Trehalose-6-phosphate phosphatase related protein, domain 2"/>
    <property type="match status" value="1"/>
</dbReference>
<evidence type="ECO:0000313" key="4">
    <source>
        <dbReference type="EMBL" id="MBE7325025.1"/>
    </source>
</evidence>
<dbReference type="Pfam" id="PF02358">
    <property type="entry name" value="Trehalose_PPase"/>
    <property type="match status" value="2"/>
</dbReference>
<dbReference type="EC" id="3.1.3.12" evidence="3"/>
<comment type="function">
    <text evidence="2 3">Removes the phosphate from trehalose 6-phosphate to produce free trehalose.</text>
</comment>
<organism evidence="4 5">
    <name type="scientific">Nocardioides malaquae</name>
    <dbReference type="NCBI Taxonomy" id="2773426"/>
    <lineage>
        <taxon>Bacteria</taxon>
        <taxon>Bacillati</taxon>
        <taxon>Actinomycetota</taxon>
        <taxon>Actinomycetes</taxon>
        <taxon>Propionibacteriales</taxon>
        <taxon>Nocardioidaceae</taxon>
        <taxon>Nocardioides</taxon>
    </lineage>
</organism>
<dbReference type="NCBIfam" id="TIGR00685">
    <property type="entry name" value="T6PP"/>
    <property type="match status" value="1"/>
</dbReference>
<comment type="catalytic activity">
    <reaction evidence="3">
        <text>alpha,alpha-trehalose 6-phosphate + H2O = alpha,alpha-trehalose + phosphate</text>
        <dbReference type="Rhea" id="RHEA:23420"/>
        <dbReference type="ChEBI" id="CHEBI:15377"/>
        <dbReference type="ChEBI" id="CHEBI:16551"/>
        <dbReference type="ChEBI" id="CHEBI:43474"/>
        <dbReference type="ChEBI" id="CHEBI:58429"/>
        <dbReference type="EC" id="3.1.3.12"/>
    </reaction>
</comment>
<dbReference type="PANTHER" id="PTHR43768:SF3">
    <property type="entry name" value="TREHALOSE 6-PHOSPHATE PHOSPHATASE"/>
    <property type="match status" value="1"/>
</dbReference>
<dbReference type="SUPFAM" id="SSF56784">
    <property type="entry name" value="HAD-like"/>
    <property type="match status" value="1"/>
</dbReference>
<reference evidence="4 5" key="1">
    <citation type="submission" date="2020-10" db="EMBL/GenBank/DDBJ databases">
        <title>Nocardioides sp. isolated from sludge.</title>
        <authorList>
            <person name="Zhang X."/>
        </authorList>
    </citation>
    <scope>NUCLEOTIDE SEQUENCE [LARGE SCALE GENOMIC DNA]</scope>
    <source>
        <strain evidence="4 5">Y6</strain>
    </source>
</reference>
<proteinExistence type="inferred from homology"/>